<dbReference type="GO" id="GO:0016491">
    <property type="term" value="F:oxidoreductase activity"/>
    <property type="evidence" value="ECO:0007669"/>
    <property type="project" value="InterPro"/>
</dbReference>
<dbReference type="PATRIC" id="fig|1256908.3.peg.467"/>
<sequence length="622" mass="67986">MILDRRDIRKMSKIYLAGKHSRDVIIGDLLEKFSRKVEVYPPGTCPLTVQLSLLHASMNQTCGKCVPCRDGLPQLAKLLEKILNGVGSMEMLDKMKEIAIMIRDSADCAIGYQSAIEVLEGLETFASEYESHIRAHECPQNVGQKVPCVTLCPAHVDIPGYIAHVHEGNYADAINLIRRDNPLPTACAMICEHPCEERCRRNLIDDSINIRGIKKYAVDQIAADQVAVPKANVSTGKKVAVIGGGPAGMTAAYFLSLMGHKVTVYEAKEHLGGMLMYGIPNYRFPKDRMDEDMNAILSTGNIEVKYNTNVGVDISVEEVRNSHDAMFVAIGAQKGKKLRLENIDANNVFSAVEMLDEIGHGHRPDYTGKTVAVIGGGNVAMDAARSALRCGAKDVRIIYRRRQEDMTALDTEIESAVMEGIELMLLQAPKSIEKDENGDCCALWVQPQMIGAYRGGRPSPVDSASKEPLRVPCDVVLIAVGQDIISEPFEAFGMPAEWHVFQAGLDTAVEGMPGVFVGGDCATGPATAIKAIAAGKVAAHNIDEYLGYHHTLNCGVEAPEARENNRVPTGRVNIGERPAYERKHDFEHVECPMTHEEAMQESGRCLRCDVFGCGKLQDAIDK</sequence>
<dbReference type="SMART" id="SM00928">
    <property type="entry name" value="NADH_4Fe-4S"/>
    <property type="match status" value="1"/>
</dbReference>
<feature type="domain" description="NADH-ubiquinone oxidoreductase 51kDa subunit iron-sulphur binding" evidence="1">
    <location>
        <begin position="47"/>
        <end position="92"/>
    </location>
</feature>
<dbReference type="Proteomes" id="UP000016608">
    <property type="component" value="Unassembled WGS sequence"/>
</dbReference>
<proteinExistence type="predicted"/>
<evidence type="ECO:0000313" key="3">
    <source>
        <dbReference type="Proteomes" id="UP000016608"/>
    </source>
</evidence>
<dbReference type="AlphaFoldDB" id="U2PJU1"/>
<dbReference type="PANTHER" id="PTHR42783:SF3">
    <property type="entry name" value="GLUTAMATE SYNTHASE [NADPH] SMALL CHAIN-RELATED"/>
    <property type="match status" value="1"/>
</dbReference>
<dbReference type="PRINTS" id="PR00419">
    <property type="entry name" value="ADXRDTASE"/>
</dbReference>
<evidence type="ECO:0000313" key="2">
    <source>
        <dbReference type="EMBL" id="ERK50825.1"/>
    </source>
</evidence>
<gene>
    <name evidence="2" type="ORF">HMPREF0373_00513</name>
</gene>
<dbReference type="Gene3D" id="1.10.1060.10">
    <property type="entry name" value="Alpha-helical ferredoxin"/>
    <property type="match status" value="1"/>
</dbReference>
<dbReference type="GO" id="GO:0051539">
    <property type="term" value="F:4 iron, 4 sulfur cluster binding"/>
    <property type="evidence" value="ECO:0007669"/>
    <property type="project" value="InterPro"/>
</dbReference>
<name>U2PJU1_EUBRA</name>
<comment type="caution">
    <text evidence="2">The sequence shown here is derived from an EMBL/GenBank/DDBJ whole genome shotgun (WGS) entry which is preliminary data.</text>
</comment>
<reference evidence="2 3" key="1">
    <citation type="submission" date="2013-06" db="EMBL/GenBank/DDBJ databases">
        <authorList>
            <person name="Weinstock G."/>
            <person name="Sodergren E."/>
            <person name="Lobos E.A."/>
            <person name="Fulton L."/>
            <person name="Fulton R."/>
            <person name="Courtney L."/>
            <person name="Fronick C."/>
            <person name="O'Laughlin M."/>
            <person name="Godfrey J."/>
            <person name="Wilson R.M."/>
            <person name="Miner T."/>
            <person name="Farmer C."/>
            <person name="Delehaunty K."/>
            <person name="Cordes M."/>
            <person name="Minx P."/>
            <person name="Tomlinson C."/>
            <person name="Chen J."/>
            <person name="Wollam A."/>
            <person name="Pepin K.H."/>
            <person name="Bhonagiri V."/>
            <person name="Zhang X."/>
            <person name="Warren W."/>
            <person name="Mitreva M."/>
            <person name="Mardis E.R."/>
            <person name="Wilson R.K."/>
        </authorList>
    </citation>
    <scope>NUCLEOTIDE SEQUENCE [LARGE SCALE GENOMIC DNA]</scope>
    <source>
        <strain evidence="2 3">ATCC 29099</strain>
    </source>
</reference>
<protein>
    <submittedName>
        <fullName evidence="2">Pyridine nucleotide-disulfide oxidoreductase</fullName>
    </submittedName>
</protein>
<accession>U2PJU1</accession>
<dbReference type="InterPro" id="IPR036188">
    <property type="entry name" value="FAD/NAD-bd_sf"/>
</dbReference>
<dbReference type="EMBL" id="AWVJ01000040">
    <property type="protein sequence ID" value="ERK50825.1"/>
    <property type="molecule type" value="Genomic_DNA"/>
</dbReference>
<dbReference type="SUPFAM" id="SSF46548">
    <property type="entry name" value="alpha-helical ferredoxin"/>
    <property type="match status" value="2"/>
</dbReference>
<dbReference type="PANTHER" id="PTHR42783">
    <property type="entry name" value="GLUTAMATE SYNTHASE [NADPH] SMALL CHAIN"/>
    <property type="match status" value="1"/>
</dbReference>
<dbReference type="InterPro" id="IPR009051">
    <property type="entry name" value="Helical_ferredxn"/>
</dbReference>
<dbReference type="InterPro" id="IPR023753">
    <property type="entry name" value="FAD/NAD-binding_dom"/>
</dbReference>
<dbReference type="Gene3D" id="3.50.50.60">
    <property type="entry name" value="FAD/NAD(P)-binding domain"/>
    <property type="match status" value="2"/>
</dbReference>
<dbReference type="NCBIfam" id="NF009410">
    <property type="entry name" value="PRK12771.1"/>
    <property type="match status" value="1"/>
</dbReference>
<dbReference type="InterPro" id="IPR019575">
    <property type="entry name" value="Nuop51_4Fe4S-bd"/>
</dbReference>
<organism evidence="2 3">
    <name type="scientific">Eubacterium ramulus ATCC 29099</name>
    <dbReference type="NCBI Taxonomy" id="1256908"/>
    <lineage>
        <taxon>Bacteria</taxon>
        <taxon>Bacillati</taxon>
        <taxon>Bacillota</taxon>
        <taxon>Clostridia</taxon>
        <taxon>Eubacteriales</taxon>
        <taxon>Eubacteriaceae</taxon>
        <taxon>Eubacterium</taxon>
    </lineage>
</organism>
<dbReference type="Pfam" id="PF07992">
    <property type="entry name" value="Pyr_redox_2"/>
    <property type="match status" value="1"/>
</dbReference>
<keyword evidence="3" id="KW-1185">Reference proteome</keyword>
<evidence type="ECO:0000259" key="1">
    <source>
        <dbReference type="SMART" id="SM00928"/>
    </source>
</evidence>
<dbReference type="SUPFAM" id="SSF140490">
    <property type="entry name" value="Nqo1C-terminal domain-like"/>
    <property type="match status" value="1"/>
</dbReference>
<dbReference type="HOGENOM" id="CLU_000422_3_4_9"/>
<dbReference type="SUPFAM" id="SSF51971">
    <property type="entry name" value="Nucleotide-binding domain"/>
    <property type="match status" value="1"/>
</dbReference>
<dbReference type="InterPro" id="IPR037207">
    <property type="entry name" value="Nuop51_4Fe4S-bd_sf"/>
</dbReference>
<dbReference type="Pfam" id="PF10589">
    <property type="entry name" value="NADH_4Fe-4S"/>
    <property type="match status" value="1"/>
</dbReference>
<dbReference type="eggNOG" id="COG0493">
    <property type="taxonomic scope" value="Bacteria"/>
</dbReference>